<name>A0A0A8XNS7_ARUDO</name>
<dbReference type="AlphaFoldDB" id="A0A0A8XNS7"/>
<sequence>MSCSLKIRYSFSASFTSVPPYSGSRTVSPSFRDTGISLPSLSRSPGPTAMTLAEFSWIQIKRYIMPPNNISKLKTYYEQFINKNII</sequence>
<reference evidence="1" key="2">
    <citation type="journal article" date="2015" name="Data Brief">
        <title>Shoot transcriptome of the giant reed, Arundo donax.</title>
        <authorList>
            <person name="Barrero R.A."/>
            <person name="Guerrero F.D."/>
            <person name="Moolhuijzen P."/>
            <person name="Goolsby J.A."/>
            <person name="Tidwell J."/>
            <person name="Bellgard S.E."/>
            <person name="Bellgard M.I."/>
        </authorList>
    </citation>
    <scope>NUCLEOTIDE SEQUENCE</scope>
    <source>
        <tissue evidence="1">Shoot tissue taken approximately 20 cm above the soil surface</tissue>
    </source>
</reference>
<proteinExistence type="predicted"/>
<organism evidence="1">
    <name type="scientific">Arundo donax</name>
    <name type="common">Giant reed</name>
    <name type="synonym">Donax arundinaceus</name>
    <dbReference type="NCBI Taxonomy" id="35708"/>
    <lineage>
        <taxon>Eukaryota</taxon>
        <taxon>Viridiplantae</taxon>
        <taxon>Streptophyta</taxon>
        <taxon>Embryophyta</taxon>
        <taxon>Tracheophyta</taxon>
        <taxon>Spermatophyta</taxon>
        <taxon>Magnoliopsida</taxon>
        <taxon>Liliopsida</taxon>
        <taxon>Poales</taxon>
        <taxon>Poaceae</taxon>
        <taxon>PACMAD clade</taxon>
        <taxon>Arundinoideae</taxon>
        <taxon>Arundineae</taxon>
        <taxon>Arundo</taxon>
    </lineage>
</organism>
<protein>
    <submittedName>
        <fullName evidence="1">Chaperonin</fullName>
    </submittedName>
</protein>
<accession>A0A0A8XNS7</accession>
<reference evidence="1" key="1">
    <citation type="submission" date="2014-09" db="EMBL/GenBank/DDBJ databases">
        <authorList>
            <person name="Magalhaes I.L.F."/>
            <person name="Oliveira U."/>
            <person name="Santos F.R."/>
            <person name="Vidigal T.H.D.A."/>
            <person name="Brescovit A.D."/>
            <person name="Santos A.J."/>
        </authorList>
    </citation>
    <scope>NUCLEOTIDE SEQUENCE</scope>
    <source>
        <tissue evidence="1">Shoot tissue taken approximately 20 cm above the soil surface</tissue>
    </source>
</reference>
<dbReference type="EMBL" id="GBRH01282779">
    <property type="protein sequence ID" value="JAD15116.1"/>
    <property type="molecule type" value="Transcribed_RNA"/>
</dbReference>
<evidence type="ECO:0000313" key="1">
    <source>
        <dbReference type="EMBL" id="JAD15116.1"/>
    </source>
</evidence>